<sequence length="59" mass="6938">MIADAIFEFNDKPIQCRLPIFTRSGCNNRRFTQFYLQTRAVQYRAHVLIDGDQPDMLAM</sequence>
<proteinExistence type="predicted"/>
<dbReference type="AlphaFoldDB" id="A0A4Q7VET0"/>
<gene>
    <name evidence="1" type="ORF">EV681_2981</name>
</gene>
<protein>
    <submittedName>
        <fullName evidence="1">Uncharacterized protein</fullName>
    </submittedName>
</protein>
<comment type="caution">
    <text evidence="1">The sequence shown here is derived from an EMBL/GenBank/DDBJ whole genome shotgun (WGS) entry which is preliminary data.</text>
</comment>
<reference evidence="1 2" key="1">
    <citation type="submission" date="2019-02" db="EMBL/GenBank/DDBJ databases">
        <title>Genomic Encyclopedia of Type Strains, Phase IV (KMG-IV): sequencing the most valuable type-strain genomes for metagenomic binning, comparative biology and taxonomic classification.</title>
        <authorList>
            <person name="Goeker M."/>
        </authorList>
    </citation>
    <scope>NUCLEOTIDE SEQUENCE [LARGE SCALE GENOMIC DNA]</scope>
    <source>
        <strain evidence="1 2">DSM 23814</strain>
    </source>
</reference>
<dbReference type="EMBL" id="SHKO01000002">
    <property type="protein sequence ID" value="RZT94560.1"/>
    <property type="molecule type" value="Genomic_DNA"/>
</dbReference>
<keyword evidence="2" id="KW-1185">Reference proteome</keyword>
<evidence type="ECO:0000313" key="1">
    <source>
        <dbReference type="EMBL" id="RZT94560.1"/>
    </source>
</evidence>
<dbReference type="Proteomes" id="UP000293398">
    <property type="component" value="Unassembled WGS sequence"/>
</dbReference>
<name>A0A4Q7VET0_9BURK</name>
<accession>A0A4Q7VET0</accession>
<evidence type="ECO:0000313" key="2">
    <source>
        <dbReference type="Proteomes" id="UP000293398"/>
    </source>
</evidence>
<organism evidence="1 2">
    <name type="scientific">Advenella incenata</name>
    <dbReference type="NCBI Taxonomy" id="267800"/>
    <lineage>
        <taxon>Bacteria</taxon>
        <taxon>Pseudomonadati</taxon>
        <taxon>Pseudomonadota</taxon>
        <taxon>Betaproteobacteria</taxon>
        <taxon>Burkholderiales</taxon>
        <taxon>Alcaligenaceae</taxon>
    </lineage>
</organism>